<accession>R9PEH0</accession>
<dbReference type="RefSeq" id="XP_012193341.1">
    <property type="nucleotide sequence ID" value="XM_012337951.1"/>
</dbReference>
<dbReference type="GeneID" id="24112620"/>
<feature type="region of interest" description="Disordered" evidence="1">
    <location>
        <begin position="1"/>
        <end position="95"/>
    </location>
</feature>
<feature type="compositionally biased region" description="Polar residues" evidence="1">
    <location>
        <begin position="60"/>
        <end position="75"/>
    </location>
</feature>
<proteinExistence type="predicted"/>
<evidence type="ECO:0000313" key="3">
    <source>
        <dbReference type="Proteomes" id="UP000014071"/>
    </source>
</evidence>
<keyword evidence="3" id="KW-1185">Reference proteome</keyword>
<dbReference type="EMBL" id="DF238832">
    <property type="protein sequence ID" value="GAC99754.1"/>
    <property type="molecule type" value="Genomic_DNA"/>
</dbReference>
<dbReference type="OrthoDB" id="10396256at2759"/>
<evidence type="ECO:0000313" key="2">
    <source>
        <dbReference type="EMBL" id="GAC99754.1"/>
    </source>
</evidence>
<dbReference type="AlphaFoldDB" id="R9PEH0"/>
<evidence type="ECO:0000256" key="1">
    <source>
        <dbReference type="SAM" id="MobiDB-lite"/>
    </source>
</evidence>
<organism evidence="2 3">
    <name type="scientific">Pseudozyma hubeiensis (strain SY62)</name>
    <name type="common">Yeast</name>
    <dbReference type="NCBI Taxonomy" id="1305764"/>
    <lineage>
        <taxon>Eukaryota</taxon>
        <taxon>Fungi</taxon>
        <taxon>Dikarya</taxon>
        <taxon>Basidiomycota</taxon>
        <taxon>Ustilaginomycotina</taxon>
        <taxon>Ustilaginomycetes</taxon>
        <taxon>Ustilaginales</taxon>
        <taxon>Ustilaginaceae</taxon>
        <taxon>Pseudozyma</taxon>
    </lineage>
</organism>
<name>R9PEH0_PSEHS</name>
<dbReference type="HOGENOM" id="CLU_2373709_0_0_1"/>
<gene>
    <name evidence="2" type="ORF">PHSY_007357</name>
</gene>
<feature type="compositionally biased region" description="Basic and acidic residues" evidence="1">
    <location>
        <begin position="12"/>
        <end position="27"/>
    </location>
</feature>
<protein>
    <submittedName>
        <fullName evidence="2">Uncharacterized protein</fullName>
    </submittedName>
</protein>
<feature type="compositionally biased region" description="Polar residues" evidence="1">
    <location>
        <begin position="28"/>
        <end position="37"/>
    </location>
</feature>
<sequence>MLTRRGCFSTTTHEHHSMQAVPHDETQRQQSNHTSDIFQADSYPPVAKPRLQPIEKPIVPSSSHLTQAFSASAPSEDQKQDPLANSIISVLDLPK</sequence>
<dbReference type="Proteomes" id="UP000014071">
    <property type="component" value="Unassembled WGS sequence"/>
</dbReference>
<reference evidence="3" key="1">
    <citation type="journal article" date="2013" name="Genome Announc.">
        <title>Draft genome sequence of the basidiomycetous yeast-like fungus Pseudozyma hubeiensis SY62, which produces an abundant amount of the biosurfactant mannosylerythritol lipids.</title>
        <authorList>
            <person name="Konishi M."/>
            <person name="Hatada Y."/>
            <person name="Horiuchi J."/>
        </authorList>
    </citation>
    <scope>NUCLEOTIDE SEQUENCE [LARGE SCALE GENOMIC DNA]</scope>
    <source>
        <strain evidence="3">SY62</strain>
    </source>
</reference>